<dbReference type="Pfam" id="PF13847">
    <property type="entry name" value="Methyltransf_31"/>
    <property type="match status" value="1"/>
</dbReference>
<accession>A0AAQ3LX34</accession>
<proteinExistence type="predicted"/>
<dbReference type="InterPro" id="IPR004033">
    <property type="entry name" value="UbiE/COQ5_MeTrFase"/>
</dbReference>
<dbReference type="PROSITE" id="PS51608">
    <property type="entry name" value="SAM_MT_UBIE"/>
    <property type="match status" value="1"/>
</dbReference>
<evidence type="ECO:0000313" key="2">
    <source>
        <dbReference type="EMBL" id="WPG97272.1"/>
    </source>
</evidence>
<dbReference type="InterPro" id="IPR025714">
    <property type="entry name" value="Methyltranfer_dom"/>
</dbReference>
<dbReference type="EMBL" id="CP138580">
    <property type="protein sequence ID" value="WPG97272.1"/>
    <property type="molecule type" value="Genomic_DNA"/>
</dbReference>
<dbReference type="PANTHER" id="PTHR43591">
    <property type="entry name" value="METHYLTRANSFERASE"/>
    <property type="match status" value="1"/>
</dbReference>
<dbReference type="AlphaFoldDB" id="A0AAQ3LX34"/>
<keyword evidence="3" id="KW-1185">Reference proteome</keyword>
<reference evidence="2 3" key="1">
    <citation type="submission" date="2023-11" db="EMBL/GenBank/DDBJ databases">
        <title>An acidophilic fungus is an integral part of prey digestion in a carnivorous sundew plant.</title>
        <authorList>
            <person name="Tsai I.J."/>
        </authorList>
    </citation>
    <scope>NUCLEOTIDE SEQUENCE [LARGE SCALE GENOMIC DNA]</scope>
    <source>
        <strain evidence="2">169a</strain>
    </source>
</reference>
<dbReference type="Proteomes" id="UP001303373">
    <property type="component" value="Chromosome 1"/>
</dbReference>
<sequence length="296" mass="33472">MERDQASDAQFLYDERSVRYDKSWHPRFAKHMIELINLKPGETVLDLACGTGLVSLQAAKIVGPSGSVVGIDISSGMLAQAEKKMSTEAAHDNVRFIRHSITDLESVVELKEKKFDVITCASALVLFQRPAIALKQWTRYLKPRGRLIVDATHPMSQISGIVFERVGNQLGNPIPSYRLPFQKPEDLEVIMKDAGLEDVSTRLVAQLDIQGTEALSDYVWKENETRVENVYHVDDWEDVFEKGIRTNWLHHLAVDEASKEKAKKLFKEEWTNVADSEGKIYEVDGVFVGIGYRKPN</sequence>
<gene>
    <name evidence="2" type="ORF">R9X50_00004600</name>
</gene>
<evidence type="ECO:0000313" key="3">
    <source>
        <dbReference type="Proteomes" id="UP001303373"/>
    </source>
</evidence>
<evidence type="ECO:0000259" key="1">
    <source>
        <dbReference type="Pfam" id="PF13847"/>
    </source>
</evidence>
<organism evidence="2 3">
    <name type="scientific">Acrodontium crateriforme</name>
    <dbReference type="NCBI Taxonomy" id="150365"/>
    <lineage>
        <taxon>Eukaryota</taxon>
        <taxon>Fungi</taxon>
        <taxon>Dikarya</taxon>
        <taxon>Ascomycota</taxon>
        <taxon>Pezizomycotina</taxon>
        <taxon>Dothideomycetes</taxon>
        <taxon>Dothideomycetidae</taxon>
        <taxon>Mycosphaerellales</taxon>
        <taxon>Teratosphaeriaceae</taxon>
        <taxon>Acrodontium</taxon>
    </lineage>
</organism>
<name>A0AAQ3LX34_9PEZI</name>
<protein>
    <recommendedName>
        <fullName evidence="1">Methyltransferase domain-containing protein</fullName>
    </recommendedName>
</protein>
<dbReference type="SUPFAM" id="SSF53335">
    <property type="entry name" value="S-adenosyl-L-methionine-dependent methyltransferases"/>
    <property type="match status" value="1"/>
</dbReference>
<feature type="domain" description="Methyltransferase" evidence="1">
    <location>
        <begin position="39"/>
        <end position="152"/>
    </location>
</feature>
<dbReference type="InterPro" id="IPR029063">
    <property type="entry name" value="SAM-dependent_MTases_sf"/>
</dbReference>
<dbReference type="Gene3D" id="3.40.50.150">
    <property type="entry name" value="Vaccinia Virus protein VP39"/>
    <property type="match status" value="1"/>
</dbReference>
<dbReference type="CDD" id="cd02440">
    <property type="entry name" value="AdoMet_MTases"/>
    <property type="match status" value="1"/>
</dbReference>
<dbReference type="GO" id="GO:0008168">
    <property type="term" value="F:methyltransferase activity"/>
    <property type="evidence" value="ECO:0007669"/>
    <property type="project" value="InterPro"/>
</dbReference>